<proteinExistence type="predicted"/>
<comment type="caution">
    <text evidence="1">The sequence shown here is derived from an EMBL/GenBank/DDBJ whole genome shotgun (WGS) entry which is preliminary data.</text>
</comment>
<evidence type="ECO:0000313" key="2">
    <source>
        <dbReference type="Proteomes" id="UP000573499"/>
    </source>
</evidence>
<organism evidence="1 2">
    <name type="scientific">Rugamonas apoptosis</name>
    <dbReference type="NCBI Taxonomy" id="2758570"/>
    <lineage>
        <taxon>Bacteria</taxon>
        <taxon>Pseudomonadati</taxon>
        <taxon>Pseudomonadota</taxon>
        <taxon>Betaproteobacteria</taxon>
        <taxon>Burkholderiales</taxon>
        <taxon>Oxalobacteraceae</taxon>
        <taxon>Telluria group</taxon>
        <taxon>Rugamonas</taxon>
    </lineage>
</organism>
<reference evidence="1 2" key="1">
    <citation type="submission" date="2020-07" db="EMBL/GenBank/DDBJ databases">
        <title>Novel species isolated from subtropical streams in China.</title>
        <authorList>
            <person name="Lu H."/>
        </authorList>
    </citation>
    <scope>NUCLEOTIDE SEQUENCE [LARGE SCALE GENOMIC DNA]</scope>
    <source>
        <strain evidence="1 2">LX47W</strain>
    </source>
</reference>
<sequence length="211" mass="23749">MKRQPSMTAAELAARLQASPVFAERKQIQEQERTDRLARMRIEEEPILKELRGIGWDLKSVWDLVNTSEPYPEAIPILLHHLQLPYSDLIKEGIARSLAVPEQAVQEAWPILLGEYRKAPTGMGMKVFGDAKEFRLAAKDGLACALAVTVTDETLPELVALAKDRIHGESRVLLLSALKKRKNRNPVVRLLIDELAKDPDLQKEISSWGSR</sequence>
<evidence type="ECO:0008006" key="3">
    <source>
        <dbReference type="Google" id="ProtNLM"/>
    </source>
</evidence>
<protein>
    <recommendedName>
        <fullName evidence="3">HEAT repeat domain-containing protein</fullName>
    </recommendedName>
</protein>
<dbReference type="EMBL" id="JACEZU010000013">
    <property type="protein sequence ID" value="MBA5689969.1"/>
    <property type="molecule type" value="Genomic_DNA"/>
</dbReference>
<name>A0A7W2FE54_9BURK</name>
<gene>
    <name evidence="1" type="ORF">H3H39_23245</name>
</gene>
<evidence type="ECO:0000313" key="1">
    <source>
        <dbReference type="EMBL" id="MBA5689969.1"/>
    </source>
</evidence>
<dbReference type="Proteomes" id="UP000573499">
    <property type="component" value="Unassembled WGS sequence"/>
</dbReference>
<dbReference type="RefSeq" id="WP_182156761.1">
    <property type="nucleotide sequence ID" value="NZ_JACEZU010000013.1"/>
</dbReference>
<accession>A0A7W2FE54</accession>
<dbReference type="AlphaFoldDB" id="A0A7W2FE54"/>
<keyword evidence="2" id="KW-1185">Reference proteome</keyword>